<keyword evidence="3" id="KW-0479">Metal-binding</keyword>
<evidence type="ECO:0000256" key="6">
    <source>
        <dbReference type="ARBA" id="ARBA00022842"/>
    </source>
</evidence>
<evidence type="ECO:0000256" key="5">
    <source>
        <dbReference type="ARBA" id="ARBA00022840"/>
    </source>
</evidence>
<evidence type="ECO:0000256" key="3">
    <source>
        <dbReference type="ARBA" id="ARBA00022723"/>
    </source>
</evidence>
<dbReference type="GO" id="GO:0005524">
    <property type="term" value="F:ATP binding"/>
    <property type="evidence" value="ECO:0007669"/>
    <property type="project" value="UniProtKB-KW"/>
</dbReference>
<dbReference type="Pfam" id="PF21654">
    <property type="entry name" value="DncV-like_NTFase"/>
    <property type="match status" value="1"/>
</dbReference>
<keyword evidence="1" id="KW-0808">Transferase</keyword>
<dbReference type="InterPro" id="IPR006116">
    <property type="entry name" value="NT_2-5OAS_ClassI-CCAase"/>
</dbReference>
<proteinExistence type="predicted"/>
<comment type="caution">
    <text evidence="12">The sequence shown here is derived from an EMBL/GenBank/DDBJ whole genome shotgun (WGS) entry which is preliminary data.</text>
</comment>
<dbReference type="Proteomes" id="UP001242045">
    <property type="component" value="Unassembled WGS sequence"/>
</dbReference>
<dbReference type="EMBL" id="JAUSRD010000021">
    <property type="protein sequence ID" value="MDP9896772.1"/>
    <property type="molecule type" value="Genomic_DNA"/>
</dbReference>
<protein>
    <recommendedName>
        <fullName evidence="9">Cyclic GMP-AMP synthase</fullName>
    </recommendedName>
</protein>
<evidence type="ECO:0000256" key="10">
    <source>
        <dbReference type="ARBA" id="ARBA00048304"/>
    </source>
</evidence>
<feature type="domain" description="Cyclic GMP-AMP synthase DncV-like nucleotidyltransferase" evidence="11">
    <location>
        <begin position="68"/>
        <end position="152"/>
    </location>
</feature>
<evidence type="ECO:0000256" key="9">
    <source>
        <dbReference type="ARBA" id="ARBA00044145"/>
    </source>
</evidence>
<evidence type="ECO:0000256" key="1">
    <source>
        <dbReference type="ARBA" id="ARBA00022679"/>
    </source>
</evidence>
<dbReference type="GO" id="GO:0009117">
    <property type="term" value="P:nucleotide metabolic process"/>
    <property type="evidence" value="ECO:0007669"/>
    <property type="project" value="UniProtKB-KW"/>
</dbReference>
<sequence>MQRDLPQLPTRRRFSDAASAKFFFLAEKIARVYEPTTTQLEELDRAYGSTGDYLSTCSEFDGLLYRVHAHGSRQLGTMVRPIDACRTGYDIDLAACLEAAGMRRYGGPTGPALLIEHLYVALKRYADRHGLEIKRHERCVTLTYTGGMTADFAPIIDDPSQVVMHGDTHASIPDRDLQRYISTNPRGYCKAFDLIAQISPAFERSTAMHMTFDSMRKSELVPLPDADEVFGRLLSRLVQLTKINRNIRFGAPSGTLDLAPPSSFLTTLVANAYAIEAPKPHDGPMDLLLDMVSLMPKLLQRLQLPEGREFWYLSNPTALNDDLAGCMDTTSKQKAFDAWHERLQTDLTALVDAIDQSAGLDVIAKAAERAFGDRAKNAVLEDNAARREEKRMSGQAVFIAGGSAAISTPSRAHTNFGD</sequence>
<dbReference type="RefSeq" id="WP_307686963.1">
    <property type="nucleotide sequence ID" value="NZ_JAUSRD010000021.1"/>
</dbReference>
<name>A0AAW8DA06_9BURK</name>
<gene>
    <name evidence="12" type="ORF">J2W31_005913</name>
</gene>
<comment type="catalytic activity">
    <reaction evidence="10">
        <text>GTP + ATP = 3',3'-cGAMP + 2 diphosphate</text>
        <dbReference type="Rhea" id="RHEA:35647"/>
        <dbReference type="ChEBI" id="CHEBI:30616"/>
        <dbReference type="ChEBI" id="CHEBI:33019"/>
        <dbReference type="ChEBI" id="CHEBI:37565"/>
        <dbReference type="ChEBI" id="CHEBI:71501"/>
    </reaction>
    <physiologicalReaction direction="left-to-right" evidence="10">
        <dbReference type="Rhea" id="RHEA:35648"/>
    </physiologicalReaction>
</comment>
<dbReference type="AlphaFoldDB" id="A0AAW8DA06"/>
<evidence type="ECO:0000313" key="12">
    <source>
        <dbReference type="EMBL" id="MDP9896772.1"/>
    </source>
</evidence>
<evidence type="ECO:0000259" key="11">
    <source>
        <dbReference type="Pfam" id="PF21654"/>
    </source>
</evidence>
<evidence type="ECO:0000256" key="8">
    <source>
        <dbReference type="ARBA" id="ARBA00023118"/>
    </source>
</evidence>
<dbReference type="GO" id="GO:0046872">
    <property type="term" value="F:metal ion binding"/>
    <property type="evidence" value="ECO:0007669"/>
    <property type="project" value="UniProtKB-KW"/>
</dbReference>
<organism evidence="12 13">
    <name type="scientific">Variovorax boronicumulans</name>
    <dbReference type="NCBI Taxonomy" id="436515"/>
    <lineage>
        <taxon>Bacteria</taxon>
        <taxon>Pseudomonadati</taxon>
        <taxon>Pseudomonadota</taxon>
        <taxon>Betaproteobacteria</taxon>
        <taxon>Burkholderiales</taxon>
        <taxon>Comamonadaceae</taxon>
        <taxon>Variovorax</taxon>
    </lineage>
</organism>
<dbReference type="InterPro" id="IPR048445">
    <property type="entry name" value="DncV-like_NTFase"/>
</dbReference>
<evidence type="ECO:0000256" key="4">
    <source>
        <dbReference type="ARBA" id="ARBA00022741"/>
    </source>
</evidence>
<dbReference type="CDD" id="cd05400">
    <property type="entry name" value="NT_2-5OAS_ClassI-CCAase"/>
    <property type="match status" value="1"/>
</dbReference>
<keyword evidence="5" id="KW-0067">ATP-binding</keyword>
<accession>A0AAW8DA06</accession>
<evidence type="ECO:0000313" key="13">
    <source>
        <dbReference type="Proteomes" id="UP001242045"/>
    </source>
</evidence>
<reference evidence="12" key="1">
    <citation type="submission" date="2023-07" db="EMBL/GenBank/DDBJ databases">
        <title>Sorghum-associated microbial communities from plants grown in Nebraska, USA.</title>
        <authorList>
            <person name="Schachtman D."/>
        </authorList>
    </citation>
    <scope>NUCLEOTIDE SEQUENCE</scope>
    <source>
        <strain evidence="12">DS3754</strain>
    </source>
</reference>
<evidence type="ECO:0000256" key="2">
    <source>
        <dbReference type="ARBA" id="ARBA00022695"/>
    </source>
</evidence>
<keyword evidence="4" id="KW-0547">Nucleotide-binding</keyword>
<keyword evidence="6" id="KW-0460">Magnesium</keyword>
<keyword evidence="2" id="KW-0548">Nucleotidyltransferase</keyword>
<keyword evidence="7" id="KW-0546">Nucleotide metabolism</keyword>
<dbReference type="GO" id="GO:0051607">
    <property type="term" value="P:defense response to virus"/>
    <property type="evidence" value="ECO:0007669"/>
    <property type="project" value="UniProtKB-KW"/>
</dbReference>
<dbReference type="GO" id="GO:0016779">
    <property type="term" value="F:nucleotidyltransferase activity"/>
    <property type="evidence" value="ECO:0007669"/>
    <property type="project" value="UniProtKB-KW"/>
</dbReference>
<keyword evidence="8" id="KW-0051">Antiviral defense</keyword>
<evidence type="ECO:0000256" key="7">
    <source>
        <dbReference type="ARBA" id="ARBA00023080"/>
    </source>
</evidence>